<accession>D3S1A5</accession>
<dbReference type="GeneID" id="8777647"/>
<dbReference type="InterPro" id="IPR036388">
    <property type="entry name" value="WH-like_DNA-bd_sf"/>
</dbReference>
<sequence>MKSIKEAISRLNCDNILECFFGLNQSDVSLYFLLLSSGEMKIDEISRVLKKAENSVYRSLQKLMLAGIVIREKKIIEGGGYFYVYKALPAREVAEEMRKLLSAWNRKMVEAIEEFERKYGGAR</sequence>
<reference evidence="3" key="1">
    <citation type="submission" date="2010-02" db="EMBL/GenBank/DDBJ databases">
        <title>Complete sequence of Ferroglobus placidus DSM 10642.</title>
        <authorList>
            <consortium name="US DOE Joint Genome Institute"/>
            <person name="Lucas S."/>
            <person name="Copeland A."/>
            <person name="Lapidus A."/>
            <person name="Cheng J.-F."/>
            <person name="Bruce D."/>
            <person name="Goodwin L."/>
            <person name="Pitluck S."/>
            <person name="Saunders E."/>
            <person name="Brettin T."/>
            <person name="Detter J.C."/>
            <person name="Han C."/>
            <person name="Tapia R."/>
            <person name="Larimer F."/>
            <person name="Land M."/>
            <person name="Hauser L."/>
            <person name="Kyrpides N."/>
            <person name="Ivanova N."/>
            <person name="Holmes D."/>
            <person name="Lovley D."/>
            <person name="Kyrpides N."/>
            <person name="Anderson I.J."/>
            <person name="Woyke T."/>
        </authorList>
    </citation>
    <scope>NUCLEOTIDE SEQUENCE [LARGE SCALE GENOMIC DNA]</scope>
    <source>
        <strain evidence="3">DSM 10642 / AEDII12DO</strain>
    </source>
</reference>
<dbReference type="eggNOG" id="arCOG02242">
    <property type="taxonomic scope" value="Archaea"/>
</dbReference>
<dbReference type="HOGENOM" id="CLU_140786_0_0_2"/>
<dbReference type="Gene3D" id="1.10.10.10">
    <property type="entry name" value="Winged helix-like DNA-binding domain superfamily/Winged helix DNA-binding domain"/>
    <property type="match status" value="1"/>
</dbReference>
<evidence type="ECO:0000313" key="2">
    <source>
        <dbReference type="EMBL" id="ADC64341.1"/>
    </source>
</evidence>
<organism evidence="2 3">
    <name type="scientific">Ferroglobus placidus (strain DSM 10642 / AEDII12DO)</name>
    <dbReference type="NCBI Taxonomy" id="589924"/>
    <lineage>
        <taxon>Archaea</taxon>
        <taxon>Methanobacteriati</taxon>
        <taxon>Methanobacteriota</taxon>
        <taxon>Archaeoglobi</taxon>
        <taxon>Archaeoglobales</taxon>
        <taxon>Archaeoglobaceae</taxon>
        <taxon>Ferroglobus</taxon>
    </lineage>
</organism>
<evidence type="ECO:0000313" key="3">
    <source>
        <dbReference type="Proteomes" id="UP000002613"/>
    </source>
</evidence>
<dbReference type="STRING" id="589924.Ferp_0154"/>
<dbReference type="Proteomes" id="UP000002613">
    <property type="component" value="Chromosome"/>
</dbReference>
<dbReference type="PaxDb" id="589924-Ferp_0154"/>
<dbReference type="InterPro" id="IPR036390">
    <property type="entry name" value="WH_DNA-bd_sf"/>
</dbReference>
<reference evidence="2 3" key="2">
    <citation type="journal article" date="2011" name="Stand. Genomic Sci.">
        <title>Complete genome sequence of Ferroglobus placidus AEDII12DO.</title>
        <authorList>
            <person name="Anderson I."/>
            <person name="Risso C."/>
            <person name="Holmes D."/>
            <person name="Lucas S."/>
            <person name="Copeland A."/>
            <person name="Lapidus A."/>
            <person name="Cheng J.F."/>
            <person name="Bruce D."/>
            <person name="Goodwin L."/>
            <person name="Pitluck S."/>
            <person name="Saunders E."/>
            <person name="Brettin T."/>
            <person name="Detter J.C."/>
            <person name="Han C."/>
            <person name="Tapia R."/>
            <person name="Larimer F."/>
            <person name="Land M."/>
            <person name="Hauser L."/>
            <person name="Woyke T."/>
            <person name="Lovley D."/>
            <person name="Kyrpides N."/>
            <person name="Ivanova N."/>
        </authorList>
    </citation>
    <scope>NUCLEOTIDE SEQUENCE [LARGE SCALE GENOMIC DNA]</scope>
    <source>
        <strain evidence="3">DSM 10642 / AEDII12DO</strain>
    </source>
</reference>
<name>D3S1A5_FERPA</name>
<gene>
    <name evidence="2" type="ordered locus">Ferp_0154</name>
</gene>
<feature type="domain" description="Transcription regulator TrmB N-terminal" evidence="1">
    <location>
        <begin position="17"/>
        <end position="90"/>
    </location>
</feature>
<dbReference type="SUPFAM" id="SSF46785">
    <property type="entry name" value="Winged helix' DNA-binding domain"/>
    <property type="match status" value="1"/>
</dbReference>
<dbReference type="Pfam" id="PF01978">
    <property type="entry name" value="TrmB"/>
    <property type="match status" value="1"/>
</dbReference>
<dbReference type="InterPro" id="IPR002831">
    <property type="entry name" value="Tscrpt_reg_TrmB_N"/>
</dbReference>
<dbReference type="RefSeq" id="WP_012964688.1">
    <property type="nucleotide sequence ID" value="NC_013849.1"/>
</dbReference>
<proteinExistence type="predicted"/>
<dbReference type="KEGG" id="fpl:Ferp_0154"/>
<evidence type="ECO:0000259" key="1">
    <source>
        <dbReference type="Pfam" id="PF01978"/>
    </source>
</evidence>
<protein>
    <submittedName>
        <fullName evidence="2">Transcriptional regulator, TrmB</fullName>
    </submittedName>
</protein>
<keyword evidence="3" id="KW-1185">Reference proteome</keyword>
<dbReference type="EMBL" id="CP001899">
    <property type="protein sequence ID" value="ADC64341.1"/>
    <property type="molecule type" value="Genomic_DNA"/>
</dbReference>
<dbReference type="OrthoDB" id="9141at2157"/>
<dbReference type="AlphaFoldDB" id="D3S1A5"/>